<dbReference type="Proteomes" id="UP001500466">
    <property type="component" value="Unassembled WGS sequence"/>
</dbReference>
<evidence type="ECO:0000256" key="3">
    <source>
        <dbReference type="ARBA" id="ARBA00022448"/>
    </source>
</evidence>
<dbReference type="SMART" id="SM00382">
    <property type="entry name" value="AAA"/>
    <property type="match status" value="1"/>
</dbReference>
<dbReference type="InterPro" id="IPR003439">
    <property type="entry name" value="ABC_transporter-like_ATP-bd"/>
</dbReference>
<feature type="region of interest" description="Disordered" evidence="8">
    <location>
        <begin position="326"/>
        <end position="346"/>
    </location>
</feature>
<evidence type="ECO:0000313" key="11">
    <source>
        <dbReference type="Proteomes" id="UP001500466"/>
    </source>
</evidence>
<evidence type="ECO:0000256" key="4">
    <source>
        <dbReference type="ARBA" id="ARBA00022475"/>
    </source>
</evidence>
<evidence type="ECO:0000256" key="5">
    <source>
        <dbReference type="ARBA" id="ARBA00022741"/>
    </source>
</evidence>
<dbReference type="EMBL" id="BAABHS010000017">
    <property type="protein sequence ID" value="GAA4976307.1"/>
    <property type="molecule type" value="Genomic_DNA"/>
</dbReference>
<keyword evidence="5" id="KW-0547">Nucleotide-binding</keyword>
<dbReference type="PROSITE" id="PS50893">
    <property type="entry name" value="ABC_TRANSPORTER_2"/>
    <property type="match status" value="1"/>
</dbReference>
<dbReference type="GO" id="GO:0005524">
    <property type="term" value="F:ATP binding"/>
    <property type="evidence" value="ECO:0007669"/>
    <property type="project" value="UniProtKB-KW"/>
</dbReference>
<evidence type="ECO:0000256" key="2">
    <source>
        <dbReference type="ARBA" id="ARBA00005417"/>
    </source>
</evidence>
<dbReference type="Pfam" id="PF08352">
    <property type="entry name" value="oligo_HPY"/>
    <property type="match status" value="1"/>
</dbReference>
<dbReference type="PROSITE" id="PS00211">
    <property type="entry name" value="ABC_TRANSPORTER_1"/>
    <property type="match status" value="1"/>
</dbReference>
<dbReference type="SUPFAM" id="SSF52540">
    <property type="entry name" value="P-loop containing nucleoside triphosphate hydrolases"/>
    <property type="match status" value="1"/>
</dbReference>
<evidence type="ECO:0000313" key="10">
    <source>
        <dbReference type="EMBL" id="GAA4976307.1"/>
    </source>
</evidence>
<keyword evidence="6 10" id="KW-0067">ATP-binding</keyword>
<evidence type="ECO:0000259" key="9">
    <source>
        <dbReference type="PROSITE" id="PS50893"/>
    </source>
</evidence>
<dbReference type="InterPro" id="IPR013563">
    <property type="entry name" value="Oligopep_ABC_C"/>
</dbReference>
<organism evidence="10 11">
    <name type="scientific">Yinghuangia aomiensis</name>
    <dbReference type="NCBI Taxonomy" id="676205"/>
    <lineage>
        <taxon>Bacteria</taxon>
        <taxon>Bacillati</taxon>
        <taxon>Actinomycetota</taxon>
        <taxon>Actinomycetes</taxon>
        <taxon>Kitasatosporales</taxon>
        <taxon>Streptomycetaceae</taxon>
        <taxon>Yinghuangia</taxon>
    </lineage>
</organism>
<comment type="subcellular location">
    <subcellularLocation>
        <location evidence="1">Cell membrane</location>
        <topology evidence="1">Peripheral membrane protein</topology>
    </subcellularLocation>
</comment>
<reference evidence="11" key="1">
    <citation type="journal article" date="2019" name="Int. J. Syst. Evol. Microbiol.">
        <title>The Global Catalogue of Microorganisms (GCM) 10K type strain sequencing project: providing services to taxonomists for standard genome sequencing and annotation.</title>
        <authorList>
            <consortium name="The Broad Institute Genomics Platform"/>
            <consortium name="The Broad Institute Genome Sequencing Center for Infectious Disease"/>
            <person name="Wu L."/>
            <person name="Ma J."/>
        </authorList>
    </citation>
    <scope>NUCLEOTIDE SEQUENCE [LARGE SCALE GENOMIC DNA]</scope>
    <source>
        <strain evidence="11">JCM 17986</strain>
    </source>
</reference>
<evidence type="ECO:0000256" key="7">
    <source>
        <dbReference type="ARBA" id="ARBA00023136"/>
    </source>
</evidence>
<keyword evidence="11" id="KW-1185">Reference proteome</keyword>
<evidence type="ECO:0000256" key="1">
    <source>
        <dbReference type="ARBA" id="ARBA00004202"/>
    </source>
</evidence>
<comment type="caution">
    <text evidence="10">The sequence shown here is derived from an EMBL/GenBank/DDBJ whole genome shotgun (WGS) entry which is preliminary data.</text>
</comment>
<accession>A0ABP9HR48</accession>
<dbReference type="PANTHER" id="PTHR43297:SF2">
    <property type="entry name" value="DIPEPTIDE TRANSPORT ATP-BINDING PROTEIN DPPD"/>
    <property type="match status" value="1"/>
</dbReference>
<dbReference type="Pfam" id="PF00005">
    <property type="entry name" value="ABC_tran"/>
    <property type="match status" value="1"/>
</dbReference>
<dbReference type="InterPro" id="IPR050388">
    <property type="entry name" value="ABC_Ni/Peptide_Import"/>
</dbReference>
<protein>
    <submittedName>
        <fullName evidence="10">ABC transporter ATP-binding protein</fullName>
    </submittedName>
</protein>
<comment type="similarity">
    <text evidence="2">Belongs to the ABC transporter superfamily.</text>
</comment>
<keyword evidence="7" id="KW-0472">Membrane</keyword>
<dbReference type="CDD" id="cd03257">
    <property type="entry name" value="ABC_NikE_OppD_transporters"/>
    <property type="match status" value="1"/>
</dbReference>
<dbReference type="InterPro" id="IPR017871">
    <property type="entry name" value="ABC_transporter-like_CS"/>
</dbReference>
<dbReference type="NCBIfam" id="TIGR01727">
    <property type="entry name" value="oligo_HPY"/>
    <property type="match status" value="1"/>
</dbReference>
<keyword evidence="3" id="KW-0813">Transport</keyword>
<dbReference type="PANTHER" id="PTHR43297">
    <property type="entry name" value="OLIGOPEPTIDE TRANSPORT ATP-BINDING PROTEIN APPD"/>
    <property type="match status" value="1"/>
</dbReference>
<evidence type="ECO:0000256" key="6">
    <source>
        <dbReference type="ARBA" id="ARBA00022840"/>
    </source>
</evidence>
<feature type="domain" description="ABC transporter" evidence="9">
    <location>
        <begin position="14"/>
        <end position="264"/>
    </location>
</feature>
<gene>
    <name evidence="10" type="ORF">GCM10023205_49300</name>
</gene>
<dbReference type="InterPro" id="IPR027417">
    <property type="entry name" value="P-loop_NTPase"/>
</dbReference>
<evidence type="ECO:0000256" key="8">
    <source>
        <dbReference type="SAM" id="MobiDB-lite"/>
    </source>
</evidence>
<dbReference type="InterPro" id="IPR003593">
    <property type="entry name" value="AAA+_ATPase"/>
</dbReference>
<dbReference type="Gene3D" id="3.40.50.300">
    <property type="entry name" value="P-loop containing nucleotide triphosphate hydrolases"/>
    <property type="match status" value="1"/>
</dbReference>
<sequence>MNDTISARAGGPLLDIRDLVVELPGPDGTPLRALDGVNLTVERGEIVGLAGESGSGKTMTALALLGLLPQGGTARGEMRVEGRDVLSMTPRQVRDLRGNKVAMVFQDPMTSLHPMLSVGKQLTEHLRHHKKLGKKAANARAAELLATVRIPDPEQALKRYPHQFSGGMRQRIAIAVALACDPDLLLADEPTTALDVTVQAGILRLLDRLRRENGLSVLIITHDLGVMSALADRVSVMYAGRIAETGPRAEVLRTPRHPYTRGLLDALPHPGAGTTALLPIPGSPPKLGLAPSGCAFHPRCPFAVDACAGDRPELLPLTEAHATACPVDPLADRTSPETETTEAGAR</sequence>
<keyword evidence="4" id="KW-1003">Cell membrane</keyword>
<name>A0ABP9HR48_9ACTN</name>
<proteinExistence type="inferred from homology"/>